<gene>
    <name evidence="15" type="ORF">INT46_011730</name>
</gene>
<name>A0A8H7VCH8_9FUNG</name>
<evidence type="ECO:0000256" key="5">
    <source>
        <dbReference type="ARBA" id="ARBA00022729"/>
    </source>
</evidence>
<dbReference type="InterPro" id="IPR010435">
    <property type="entry name" value="C5a/SBT2-like_Fn3"/>
</dbReference>
<feature type="domain" description="PA" evidence="13">
    <location>
        <begin position="415"/>
        <end position="501"/>
    </location>
</feature>
<dbReference type="PROSITE" id="PS00138">
    <property type="entry name" value="SUBTILASE_SER"/>
    <property type="match status" value="1"/>
</dbReference>
<feature type="domain" description="Peptidase S8/S53" evidence="12">
    <location>
        <begin position="202"/>
        <end position="619"/>
    </location>
</feature>
<dbReference type="InterPro" id="IPR023827">
    <property type="entry name" value="Peptidase_S8_Asp-AS"/>
</dbReference>
<evidence type="ECO:0000256" key="8">
    <source>
        <dbReference type="PIRSR" id="PIRSR615500-1"/>
    </source>
</evidence>
<dbReference type="Pfam" id="PF02225">
    <property type="entry name" value="PA"/>
    <property type="match status" value="1"/>
</dbReference>
<dbReference type="OrthoDB" id="206201at2759"/>
<dbReference type="GO" id="GO:0006508">
    <property type="term" value="P:proteolysis"/>
    <property type="evidence" value="ECO:0007669"/>
    <property type="project" value="UniProtKB-KW"/>
</dbReference>
<dbReference type="GO" id="GO:0016020">
    <property type="term" value="C:membrane"/>
    <property type="evidence" value="ECO:0007669"/>
    <property type="project" value="InterPro"/>
</dbReference>
<dbReference type="GO" id="GO:0005615">
    <property type="term" value="C:extracellular space"/>
    <property type="evidence" value="ECO:0007669"/>
    <property type="project" value="TreeGrafter"/>
</dbReference>
<keyword evidence="4 9" id="KW-0645">Protease</keyword>
<dbReference type="PANTHER" id="PTHR43806:SF66">
    <property type="entry name" value="SERIN ENDOPEPTIDASE"/>
    <property type="match status" value="1"/>
</dbReference>
<evidence type="ECO:0000256" key="1">
    <source>
        <dbReference type="ARBA" id="ARBA00011073"/>
    </source>
</evidence>
<protein>
    <recommendedName>
        <fullName evidence="17">Minor extracellular protease vpr</fullName>
    </recommendedName>
</protein>
<keyword evidence="6 9" id="KW-0378">Hydrolase</keyword>
<evidence type="ECO:0000256" key="2">
    <source>
        <dbReference type="ARBA" id="ARBA00022512"/>
    </source>
</evidence>
<dbReference type="InterPro" id="IPR050131">
    <property type="entry name" value="Peptidase_S8_subtilisin-like"/>
</dbReference>
<dbReference type="InterPro" id="IPR046450">
    <property type="entry name" value="PA_dom_sf"/>
</dbReference>
<evidence type="ECO:0000256" key="7">
    <source>
        <dbReference type="ARBA" id="ARBA00022825"/>
    </source>
</evidence>
<evidence type="ECO:0008006" key="17">
    <source>
        <dbReference type="Google" id="ProtNLM"/>
    </source>
</evidence>
<comment type="similarity">
    <text evidence="1 9 10">Belongs to the peptidase S8 family.</text>
</comment>
<organism evidence="15 16">
    <name type="scientific">Mucor plumbeus</name>
    <dbReference type="NCBI Taxonomy" id="97098"/>
    <lineage>
        <taxon>Eukaryota</taxon>
        <taxon>Fungi</taxon>
        <taxon>Fungi incertae sedis</taxon>
        <taxon>Mucoromycota</taxon>
        <taxon>Mucoromycotina</taxon>
        <taxon>Mucoromycetes</taxon>
        <taxon>Mucorales</taxon>
        <taxon>Mucorineae</taxon>
        <taxon>Mucoraceae</taxon>
        <taxon>Mucor</taxon>
    </lineage>
</organism>
<feature type="signal peptide" evidence="11">
    <location>
        <begin position="1"/>
        <end position="19"/>
    </location>
</feature>
<evidence type="ECO:0000256" key="10">
    <source>
        <dbReference type="RuleBase" id="RU003355"/>
    </source>
</evidence>
<reference evidence="15" key="1">
    <citation type="submission" date="2020-12" db="EMBL/GenBank/DDBJ databases">
        <title>Metabolic potential, ecology and presence of endohyphal bacteria is reflected in genomic diversity of Mucoromycotina.</title>
        <authorList>
            <person name="Muszewska A."/>
            <person name="Okrasinska A."/>
            <person name="Steczkiewicz K."/>
            <person name="Drgas O."/>
            <person name="Orlowska M."/>
            <person name="Perlinska-Lenart U."/>
            <person name="Aleksandrzak-Piekarczyk T."/>
            <person name="Szatraj K."/>
            <person name="Zielenkiewicz U."/>
            <person name="Pilsyk S."/>
            <person name="Malc E."/>
            <person name="Mieczkowski P."/>
            <person name="Kruszewska J.S."/>
            <person name="Biernat P."/>
            <person name="Pawlowska J."/>
        </authorList>
    </citation>
    <scope>NUCLEOTIDE SEQUENCE</scope>
    <source>
        <strain evidence="15">CBS 226.32</strain>
    </source>
</reference>
<keyword evidence="7 9" id="KW-0720">Serine protease</keyword>
<dbReference type="InterPro" id="IPR022398">
    <property type="entry name" value="Peptidase_S8_His-AS"/>
</dbReference>
<feature type="chain" id="PRO_5034662148" description="Minor extracellular protease vpr" evidence="11">
    <location>
        <begin position="20"/>
        <end position="928"/>
    </location>
</feature>
<sequence length="928" mass="101202">MKISLLSTAILFYLTSINAEQQQDEYLNSILSNPKFKPNTLGNVIPGRFIIEFEQDFRGSSLQFVNDIESKININPRIKMNIAQDYNSSPSLFRGVSISLDQANPQLVKRTEQEKELHMQSIENTVLRKILEQNRVKHIYPVTEIPRPNVQNMSPNLEAYATDQDGQIIPKSPKIQLPNNGISLPFTHAMTQVDKVHDKFKGNGIVVGIIDSGIDYRHPAFGSGFGPGFQVKFGYDLVGDQFDSRDPLTINQRNTPLDTCEGGNGHGTHVAGIIAANDQMFNFTGVAPEVTLGAWRIFGCDGATSNDLVIQALINAHEVGCDVINLSLGSTSNWADDPAAIIANRIAESGSIVIAAAGNDGSQGAFFISSPSTGTGTVAVASVDNDYNLQQAVQVENGAEYAYSLSSSTKEFPSGNLVNYINSESTEDACQGTRPDNSLEGKLVLVQRGSCTFDEKAALVEQYGGTGIVVYDNIDEPGFMPQTLQSKLPFTSISMNAGKELKQMLNNNSTLAKDGVYLNFQTELTPQKIPSARKVSSFSSVGPLFDMSLKPDLAGPGGYIFSTLPIPNGGYGLLSGTSMAVPYIAGAYALFLEAHGKNITSNYLKEHFQNYAKPSTTARNTRLDNPARQGAGLIQLLDTITQSVHVSPGSISFNDTANIKPQMLKITNPSSDTVTYRVKHLPSLAISPYNTTLQGYAPLSPIKYALDTVVAEMELSFTEITLKAGESADLNLKVKRIGGNYHDEPYPIYGGYIQFEPVNNAVLKSIQVPYVGIRGSLAELPIFDTDFPRLMLTEDTRVFETVIEGDKTVTGFVIERSNFASSFVTSVFRLLTGTPHIITEVLDANLATIGVFSEDFYLSRNTMQEFNFIFTQRWNGTVIPTGNSKIGDAVAVKPGLYFLRWKALKLMSDASQPGSWFTEISPPILIED</sequence>
<evidence type="ECO:0000313" key="16">
    <source>
        <dbReference type="Proteomes" id="UP000650833"/>
    </source>
</evidence>
<evidence type="ECO:0000256" key="9">
    <source>
        <dbReference type="PROSITE-ProRule" id="PRU01240"/>
    </source>
</evidence>
<feature type="domain" description="C5a peptidase/Subtilisin-like protease SBT2-like Fn3-like" evidence="14">
    <location>
        <begin position="651"/>
        <end position="771"/>
    </location>
</feature>
<dbReference type="PROSITE" id="PS51892">
    <property type="entry name" value="SUBTILASE"/>
    <property type="match status" value="1"/>
</dbReference>
<dbReference type="InterPro" id="IPR000209">
    <property type="entry name" value="Peptidase_S8/S53_dom"/>
</dbReference>
<evidence type="ECO:0000259" key="14">
    <source>
        <dbReference type="Pfam" id="PF06280"/>
    </source>
</evidence>
<dbReference type="InterPro" id="IPR023828">
    <property type="entry name" value="Peptidase_S8_Ser-AS"/>
</dbReference>
<dbReference type="Gene3D" id="3.40.50.200">
    <property type="entry name" value="Peptidase S8/S53 domain"/>
    <property type="match status" value="1"/>
</dbReference>
<keyword evidence="3" id="KW-0964">Secreted</keyword>
<dbReference type="InterPro" id="IPR034187">
    <property type="entry name" value="Peptidases_S8_5"/>
</dbReference>
<evidence type="ECO:0000256" key="6">
    <source>
        <dbReference type="ARBA" id="ARBA00022801"/>
    </source>
</evidence>
<feature type="active site" description="Charge relay system" evidence="8 9">
    <location>
        <position position="266"/>
    </location>
</feature>
<keyword evidence="5 11" id="KW-0732">Signal</keyword>
<evidence type="ECO:0000259" key="12">
    <source>
        <dbReference type="Pfam" id="PF00082"/>
    </source>
</evidence>
<dbReference type="GO" id="GO:0004252">
    <property type="term" value="F:serine-type endopeptidase activity"/>
    <property type="evidence" value="ECO:0007669"/>
    <property type="project" value="UniProtKB-UniRule"/>
</dbReference>
<dbReference type="InterPro" id="IPR015500">
    <property type="entry name" value="Peptidase_S8_subtilisin-rel"/>
</dbReference>
<feature type="active site" description="Charge relay system" evidence="8 9">
    <location>
        <position position="211"/>
    </location>
</feature>
<evidence type="ECO:0000313" key="15">
    <source>
        <dbReference type="EMBL" id="KAG2215360.1"/>
    </source>
</evidence>
<dbReference type="Gene3D" id="3.50.30.30">
    <property type="match status" value="1"/>
</dbReference>
<dbReference type="PANTHER" id="PTHR43806">
    <property type="entry name" value="PEPTIDASE S8"/>
    <property type="match status" value="1"/>
</dbReference>
<dbReference type="SUPFAM" id="SSF52743">
    <property type="entry name" value="Subtilisin-like"/>
    <property type="match status" value="1"/>
</dbReference>
<dbReference type="InterPro" id="IPR003137">
    <property type="entry name" value="PA_domain"/>
</dbReference>
<dbReference type="SUPFAM" id="SSF52025">
    <property type="entry name" value="PA domain"/>
    <property type="match status" value="1"/>
</dbReference>
<accession>A0A8H7VCH8</accession>
<evidence type="ECO:0000256" key="4">
    <source>
        <dbReference type="ARBA" id="ARBA00022670"/>
    </source>
</evidence>
<evidence type="ECO:0000259" key="13">
    <source>
        <dbReference type="Pfam" id="PF02225"/>
    </source>
</evidence>
<comment type="caution">
    <text evidence="15">The sequence shown here is derived from an EMBL/GenBank/DDBJ whole genome shotgun (WGS) entry which is preliminary data.</text>
</comment>
<dbReference type="PROSITE" id="PS00136">
    <property type="entry name" value="SUBTILASE_ASP"/>
    <property type="match status" value="1"/>
</dbReference>
<dbReference type="AlphaFoldDB" id="A0A8H7VCH8"/>
<keyword evidence="16" id="KW-1185">Reference proteome</keyword>
<proteinExistence type="inferred from homology"/>
<feature type="active site" description="Charge relay system" evidence="8 9">
    <location>
        <position position="578"/>
    </location>
</feature>
<dbReference type="PROSITE" id="PS00137">
    <property type="entry name" value="SUBTILASE_HIS"/>
    <property type="match status" value="1"/>
</dbReference>
<dbReference type="CDD" id="cd07489">
    <property type="entry name" value="Peptidases_S8_5"/>
    <property type="match status" value="1"/>
</dbReference>
<keyword evidence="2" id="KW-0134">Cell wall</keyword>
<evidence type="ECO:0000256" key="3">
    <source>
        <dbReference type="ARBA" id="ARBA00022525"/>
    </source>
</evidence>
<dbReference type="PRINTS" id="PR00723">
    <property type="entry name" value="SUBTILISIN"/>
</dbReference>
<dbReference type="Proteomes" id="UP000650833">
    <property type="component" value="Unassembled WGS sequence"/>
</dbReference>
<dbReference type="InterPro" id="IPR036852">
    <property type="entry name" value="Peptidase_S8/S53_dom_sf"/>
</dbReference>
<dbReference type="EMBL" id="JAEPRC010000009">
    <property type="protein sequence ID" value="KAG2215360.1"/>
    <property type="molecule type" value="Genomic_DNA"/>
</dbReference>
<dbReference type="Pfam" id="PF06280">
    <property type="entry name" value="fn3_5"/>
    <property type="match status" value="1"/>
</dbReference>
<evidence type="ECO:0000256" key="11">
    <source>
        <dbReference type="SAM" id="SignalP"/>
    </source>
</evidence>
<dbReference type="Pfam" id="PF00082">
    <property type="entry name" value="Peptidase_S8"/>
    <property type="match status" value="1"/>
</dbReference>